<dbReference type="AlphaFoldDB" id="A0A497TZB4"/>
<feature type="domain" description="VOC" evidence="1">
    <location>
        <begin position="5"/>
        <end position="113"/>
    </location>
</feature>
<evidence type="ECO:0000313" key="2">
    <source>
        <dbReference type="EMBL" id="PKW30201.1"/>
    </source>
</evidence>
<dbReference type="Proteomes" id="UP000275027">
    <property type="component" value="Unassembled WGS sequence"/>
</dbReference>
<dbReference type="EMBL" id="RCCB01000012">
    <property type="protein sequence ID" value="RLJ24541.1"/>
    <property type="molecule type" value="Genomic_DNA"/>
</dbReference>
<accession>A0A497TZB4</accession>
<dbReference type="Proteomes" id="UP000233767">
    <property type="component" value="Unassembled WGS sequence"/>
</dbReference>
<evidence type="ECO:0000313" key="3">
    <source>
        <dbReference type="EMBL" id="RLJ24541.1"/>
    </source>
</evidence>
<evidence type="ECO:0000313" key="4">
    <source>
        <dbReference type="Proteomes" id="UP000233767"/>
    </source>
</evidence>
<comment type="caution">
    <text evidence="3">The sequence shown here is derived from an EMBL/GenBank/DDBJ whole genome shotgun (WGS) entry which is preliminary data.</text>
</comment>
<dbReference type="GO" id="GO:0016829">
    <property type="term" value="F:lyase activity"/>
    <property type="evidence" value="ECO:0007669"/>
    <property type="project" value="UniProtKB-KW"/>
</dbReference>
<reference evidence="2 4" key="1">
    <citation type="submission" date="2017-12" db="EMBL/GenBank/DDBJ databases">
        <title>Genomic Encyclopedia of Type Strains, Phase III (KMG-III): the genomes of soil and plant-associated and newly described type strains.</title>
        <authorList>
            <person name="Whitman W."/>
        </authorList>
    </citation>
    <scope>NUCLEOTIDE SEQUENCE [LARGE SCALE GENOMIC DNA]</scope>
    <source>
        <strain evidence="2 4">IP-10</strain>
    </source>
</reference>
<organism evidence="3 5">
    <name type="scientific">Flavobacterium lindanitolerans</name>
    <dbReference type="NCBI Taxonomy" id="428988"/>
    <lineage>
        <taxon>Bacteria</taxon>
        <taxon>Pseudomonadati</taxon>
        <taxon>Bacteroidota</taxon>
        <taxon>Flavobacteriia</taxon>
        <taxon>Flavobacteriales</taxon>
        <taxon>Flavobacteriaceae</taxon>
        <taxon>Flavobacterium</taxon>
    </lineage>
</organism>
<dbReference type="PANTHER" id="PTHR36437">
    <property type="entry name" value="GLYOXALASE/BLEOMYCIN RESISTANCE PROTEIN/DIOXYGENASE"/>
    <property type="match status" value="1"/>
</dbReference>
<name>A0A497TZB4_9FLAO</name>
<keyword evidence="4" id="KW-1185">Reference proteome</keyword>
<dbReference type="EMBL" id="PJND01000007">
    <property type="protein sequence ID" value="PKW30201.1"/>
    <property type="molecule type" value="Genomic_DNA"/>
</dbReference>
<evidence type="ECO:0000313" key="5">
    <source>
        <dbReference type="Proteomes" id="UP000275027"/>
    </source>
</evidence>
<dbReference type="SUPFAM" id="SSF54593">
    <property type="entry name" value="Glyoxalase/Bleomycin resistance protein/Dihydroxybiphenyl dioxygenase"/>
    <property type="match status" value="1"/>
</dbReference>
<evidence type="ECO:0000259" key="1">
    <source>
        <dbReference type="PROSITE" id="PS51819"/>
    </source>
</evidence>
<dbReference type="InterPro" id="IPR037523">
    <property type="entry name" value="VOC_core"/>
</dbReference>
<dbReference type="InterPro" id="IPR004360">
    <property type="entry name" value="Glyas_Fos-R_dOase_dom"/>
</dbReference>
<protein>
    <submittedName>
        <fullName evidence="2 3">Enzyme related to lactoylglutathione lyase</fullName>
    </submittedName>
</protein>
<proteinExistence type="predicted"/>
<keyword evidence="3" id="KW-0456">Lyase</keyword>
<sequence>MNISDFDNFFLPAKNLDEAKEFYKDKLGLEIKFDFSDKGMTAFKVGQNEPAIIVSTMQNAKPAIWFTVDNVQEAYEILKQKGITFLSEPFEIMTGLAVEFNDPFGNKLGLTDYSKLNKKE</sequence>
<dbReference type="RefSeq" id="WP_218971849.1">
    <property type="nucleotide sequence ID" value="NZ_PJND01000007.1"/>
</dbReference>
<reference evidence="3 5" key="2">
    <citation type="submission" date="2018-10" db="EMBL/GenBank/DDBJ databases">
        <title>Genomic Encyclopedia of Archaeal and Bacterial Type Strains, Phase II (KMG-II): from individual species to whole genera.</title>
        <authorList>
            <person name="Goeker M."/>
        </authorList>
    </citation>
    <scope>NUCLEOTIDE SEQUENCE [LARGE SCALE GENOMIC DNA]</scope>
    <source>
        <strain evidence="3 5">DSM 21886</strain>
    </source>
</reference>
<gene>
    <name evidence="2" type="ORF">B0G92_1850</name>
    <name evidence="3" type="ORF">CLV50_2422</name>
</gene>
<dbReference type="PROSITE" id="PS51819">
    <property type="entry name" value="VOC"/>
    <property type="match status" value="1"/>
</dbReference>
<dbReference type="PANTHER" id="PTHR36437:SF2">
    <property type="entry name" value="GLYOXALASE_BLEOMYCIN RESISTANCE PROTEIN_DIOXYGENASE"/>
    <property type="match status" value="1"/>
</dbReference>
<dbReference type="Pfam" id="PF00903">
    <property type="entry name" value="Glyoxalase"/>
    <property type="match status" value="1"/>
</dbReference>
<dbReference type="Gene3D" id="3.10.180.10">
    <property type="entry name" value="2,3-Dihydroxybiphenyl 1,2-Dioxygenase, domain 1"/>
    <property type="match status" value="1"/>
</dbReference>
<dbReference type="InterPro" id="IPR029068">
    <property type="entry name" value="Glyas_Bleomycin-R_OHBP_Dase"/>
</dbReference>